<keyword evidence="4" id="KW-0539">Nucleus</keyword>
<feature type="domain" description="Zn(2)-C6 fungal-type" evidence="5">
    <location>
        <begin position="49"/>
        <end position="78"/>
    </location>
</feature>
<accession>A0A2T4ASR2</accession>
<dbReference type="PANTHER" id="PTHR47424">
    <property type="entry name" value="REGULATORY PROTEIN GAL4"/>
    <property type="match status" value="1"/>
</dbReference>
<dbReference type="InterPro" id="IPR051127">
    <property type="entry name" value="Fungal_SecMet_Regulators"/>
</dbReference>
<dbReference type="SMART" id="SM00066">
    <property type="entry name" value="GAL4"/>
    <property type="match status" value="1"/>
</dbReference>
<keyword evidence="3" id="KW-0804">Transcription</keyword>
<keyword evidence="2" id="KW-0238">DNA-binding</keyword>
<dbReference type="InterPro" id="IPR001138">
    <property type="entry name" value="Zn2Cys6_DnaBD"/>
</dbReference>
<dbReference type="Gene3D" id="4.10.240.10">
    <property type="entry name" value="Zn(2)-C6 fungal-type DNA-binding domain"/>
    <property type="match status" value="1"/>
</dbReference>
<dbReference type="GO" id="GO:0000981">
    <property type="term" value="F:DNA-binding transcription factor activity, RNA polymerase II-specific"/>
    <property type="evidence" value="ECO:0007669"/>
    <property type="project" value="InterPro"/>
</dbReference>
<dbReference type="InterPro" id="IPR036864">
    <property type="entry name" value="Zn2-C6_fun-type_DNA-bd_sf"/>
</dbReference>
<dbReference type="GO" id="GO:0008270">
    <property type="term" value="F:zinc ion binding"/>
    <property type="evidence" value="ECO:0007669"/>
    <property type="project" value="InterPro"/>
</dbReference>
<evidence type="ECO:0000256" key="3">
    <source>
        <dbReference type="ARBA" id="ARBA00023163"/>
    </source>
</evidence>
<dbReference type="PANTHER" id="PTHR47424:SF3">
    <property type="entry name" value="REGULATORY PROTEIN GAL4"/>
    <property type="match status" value="1"/>
</dbReference>
<dbReference type="CDD" id="cd00067">
    <property type="entry name" value="GAL4"/>
    <property type="match status" value="1"/>
</dbReference>
<keyword evidence="7" id="KW-1185">Reference proteome</keyword>
<dbReference type="PROSITE" id="PS00463">
    <property type="entry name" value="ZN2_CY6_FUNGAL_1"/>
    <property type="match status" value="1"/>
</dbReference>
<dbReference type="GO" id="GO:0005634">
    <property type="term" value="C:nucleus"/>
    <property type="evidence" value="ECO:0007669"/>
    <property type="project" value="TreeGrafter"/>
</dbReference>
<dbReference type="GO" id="GO:0000435">
    <property type="term" value="P:positive regulation of transcription from RNA polymerase II promoter by galactose"/>
    <property type="evidence" value="ECO:0007669"/>
    <property type="project" value="TreeGrafter"/>
</dbReference>
<gene>
    <name evidence="6" type="ORF">M431DRAFT_476561</name>
</gene>
<keyword evidence="1" id="KW-0805">Transcription regulation</keyword>
<dbReference type="EMBL" id="KZ679675">
    <property type="protein sequence ID" value="PTB60018.1"/>
    <property type="molecule type" value="Genomic_DNA"/>
</dbReference>
<name>A0A2T4ASR2_TRIHA</name>
<evidence type="ECO:0000259" key="5">
    <source>
        <dbReference type="PROSITE" id="PS50048"/>
    </source>
</evidence>
<evidence type="ECO:0000313" key="6">
    <source>
        <dbReference type="EMBL" id="PTB60018.1"/>
    </source>
</evidence>
<reference evidence="6 7" key="1">
    <citation type="submission" date="2016-07" db="EMBL/GenBank/DDBJ databases">
        <title>Multiple horizontal gene transfer events from other fungi enriched the ability of initially mycotrophic Trichoderma (Ascomycota) to feed on dead plant biomass.</title>
        <authorList>
            <consortium name="DOE Joint Genome Institute"/>
            <person name="Aerts A."/>
            <person name="Atanasova L."/>
            <person name="Chenthamara K."/>
            <person name="Zhang J."/>
            <person name="Grujic M."/>
            <person name="Henrissat B."/>
            <person name="Kuo A."/>
            <person name="Salamov A."/>
            <person name="Lipzen A."/>
            <person name="Labutti K."/>
            <person name="Barry K."/>
            <person name="Miao Y."/>
            <person name="Rahimi M.J."/>
            <person name="Shen Q."/>
            <person name="Grigoriev I.V."/>
            <person name="Kubicek C.P."/>
            <person name="Druzhinina I.S."/>
        </authorList>
    </citation>
    <scope>NUCLEOTIDE SEQUENCE [LARGE SCALE GENOMIC DNA]</scope>
    <source>
        <strain evidence="6 7">CBS 226.95</strain>
    </source>
</reference>
<dbReference type="GeneID" id="36624045"/>
<evidence type="ECO:0000313" key="7">
    <source>
        <dbReference type="Proteomes" id="UP000241690"/>
    </source>
</evidence>
<dbReference type="Pfam" id="PF00172">
    <property type="entry name" value="Zn_clus"/>
    <property type="match status" value="1"/>
</dbReference>
<evidence type="ECO:0000256" key="4">
    <source>
        <dbReference type="ARBA" id="ARBA00023242"/>
    </source>
</evidence>
<protein>
    <recommendedName>
        <fullName evidence="5">Zn(2)-C6 fungal-type domain-containing protein</fullName>
    </recommendedName>
</protein>
<proteinExistence type="predicted"/>
<dbReference type="PROSITE" id="PS50048">
    <property type="entry name" value="ZN2_CY6_FUNGAL_2"/>
    <property type="match status" value="1"/>
</dbReference>
<evidence type="ECO:0000256" key="2">
    <source>
        <dbReference type="ARBA" id="ARBA00023125"/>
    </source>
</evidence>
<sequence length="293" mass="32918">MTRSNVGDSIKEVAGIHRQTLTERRNSQHRIGARSVKIRPKRAQYVANACDTCRGRRVRCTGQKPCERCSKFGIHCDYGDGSASASVTEVIETTSEIQRLKDSVAAMQGKLNLMFLSLESIQKQTSVRPESHINANLETDMMIHSPSWNFPLRSATIPSSITTAHGARRISPSLSFKGFRSSDTNLQLVQRYLEAVRLCDLYEREIGTIYPIVEMREVKDNLGSLYSAYEAMKYSPGSHKPGVQVPENMVDSDVQTLKLILAITLLAEGGGRLQWQKRCVKRFNSSWFSQWDG</sequence>
<organism evidence="6 7">
    <name type="scientific">Trichoderma harzianum CBS 226.95</name>
    <dbReference type="NCBI Taxonomy" id="983964"/>
    <lineage>
        <taxon>Eukaryota</taxon>
        <taxon>Fungi</taxon>
        <taxon>Dikarya</taxon>
        <taxon>Ascomycota</taxon>
        <taxon>Pezizomycotina</taxon>
        <taxon>Sordariomycetes</taxon>
        <taxon>Hypocreomycetidae</taxon>
        <taxon>Hypocreales</taxon>
        <taxon>Hypocreaceae</taxon>
        <taxon>Trichoderma</taxon>
    </lineage>
</organism>
<dbReference type="RefSeq" id="XP_024779695.1">
    <property type="nucleotide sequence ID" value="XM_024915476.1"/>
</dbReference>
<dbReference type="Proteomes" id="UP000241690">
    <property type="component" value="Unassembled WGS sequence"/>
</dbReference>
<dbReference type="AlphaFoldDB" id="A0A2T4ASR2"/>
<dbReference type="SUPFAM" id="SSF57701">
    <property type="entry name" value="Zn2/Cys6 DNA-binding domain"/>
    <property type="match status" value="1"/>
</dbReference>
<evidence type="ECO:0000256" key="1">
    <source>
        <dbReference type="ARBA" id="ARBA00023015"/>
    </source>
</evidence>
<dbReference type="STRING" id="983964.A0A2T4ASR2"/>
<dbReference type="GO" id="GO:0000978">
    <property type="term" value="F:RNA polymerase II cis-regulatory region sequence-specific DNA binding"/>
    <property type="evidence" value="ECO:0007669"/>
    <property type="project" value="TreeGrafter"/>
</dbReference>